<dbReference type="OrthoDB" id="266334at2759"/>
<proteinExistence type="predicted"/>
<comment type="caution">
    <text evidence="8">The sequence shown here is derived from an EMBL/GenBank/DDBJ whole genome shotgun (WGS) entry which is preliminary data.</text>
</comment>
<feature type="region of interest" description="Disordered" evidence="5">
    <location>
        <begin position="534"/>
        <end position="640"/>
    </location>
</feature>
<feature type="region of interest" description="Disordered" evidence="5">
    <location>
        <begin position="652"/>
        <end position="679"/>
    </location>
</feature>
<feature type="compositionally biased region" description="Polar residues" evidence="5">
    <location>
        <begin position="544"/>
        <end position="558"/>
    </location>
</feature>
<evidence type="ECO:0000256" key="5">
    <source>
        <dbReference type="SAM" id="MobiDB-lite"/>
    </source>
</evidence>
<feature type="compositionally biased region" description="Polar residues" evidence="5">
    <location>
        <begin position="985"/>
        <end position="1002"/>
    </location>
</feature>
<feature type="compositionally biased region" description="Polar residues" evidence="5">
    <location>
        <begin position="587"/>
        <end position="602"/>
    </location>
</feature>
<evidence type="ECO:0000256" key="1">
    <source>
        <dbReference type="ARBA" id="ARBA00004308"/>
    </source>
</evidence>
<protein>
    <recommendedName>
        <fullName evidence="7">SUN domain-containing protein</fullName>
    </recommendedName>
</protein>
<evidence type="ECO:0000256" key="2">
    <source>
        <dbReference type="ARBA" id="ARBA00022692"/>
    </source>
</evidence>
<feature type="region of interest" description="Disordered" evidence="5">
    <location>
        <begin position="83"/>
        <end position="188"/>
    </location>
</feature>
<feature type="region of interest" description="Disordered" evidence="5">
    <location>
        <begin position="833"/>
        <end position="937"/>
    </location>
</feature>
<feature type="region of interest" description="Disordered" evidence="5">
    <location>
        <begin position="203"/>
        <end position="228"/>
    </location>
</feature>
<keyword evidence="4" id="KW-0472">Membrane</keyword>
<evidence type="ECO:0000256" key="4">
    <source>
        <dbReference type="ARBA" id="ARBA00023136"/>
    </source>
</evidence>
<evidence type="ECO:0000256" key="3">
    <source>
        <dbReference type="ARBA" id="ARBA00022989"/>
    </source>
</evidence>
<feature type="compositionally biased region" description="Basic and acidic residues" evidence="5">
    <location>
        <begin position="179"/>
        <end position="188"/>
    </location>
</feature>
<dbReference type="GO" id="GO:0005737">
    <property type="term" value="C:cytoplasm"/>
    <property type="evidence" value="ECO:0007669"/>
    <property type="project" value="TreeGrafter"/>
</dbReference>
<feature type="compositionally biased region" description="Polar residues" evidence="5">
    <location>
        <begin position="862"/>
        <end position="885"/>
    </location>
</feature>
<dbReference type="InterPro" id="IPR012919">
    <property type="entry name" value="SUN_dom"/>
</dbReference>
<feature type="region of interest" description="Disordered" evidence="5">
    <location>
        <begin position="248"/>
        <end position="289"/>
    </location>
</feature>
<keyword evidence="9" id="KW-1185">Reference proteome</keyword>
<comment type="subcellular location">
    <subcellularLocation>
        <location evidence="1">Endomembrane system</location>
    </subcellularLocation>
</comment>
<evidence type="ECO:0000256" key="6">
    <source>
        <dbReference type="SAM" id="SignalP"/>
    </source>
</evidence>
<dbReference type="FunFam" id="2.60.120.260:FF:000082">
    <property type="entry name" value="Sad1/UNC domain protein"/>
    <property type="match status" value="1"/>
</dbReference>
<gene>
    <name evidence="8" type="ORF">EJ08DRAFT_683800</name>
</gene>
<feature type="compositionally biased region" description="Low complexity" evidence="5">
    <location>
        <begin position="83"/>
        <end position="122"/>
    </location>
</feature>
<accession>A0A9P4TS06</accession>
<feature type="region of interest" description="Disordered" evidence="5">
    <location>
        <begin position="985"/>
        <end position="1071"/>
    </location>
</feature>
<dbReference type="Gene3D" id="2.60.120.260">
    <property type="entry name" value="Galactose-binding domain-like"/>
    <property type="match status" value="1"/>
</dbReference>
<dbReference type="GO" id="GO:0016020">
    <property type="term" value="C:membrane"/>
    <property type="evidence" value="ECO:0007669"/>
    <property type="project" value="InterPro"/>
</dbReference>
<feature type="compositionally biased region" description="Low complexity" evidence="5">
    <location>
        <begin position="834"/>
        <end position="846"/>
    </location>
</feature>
<evidence type="ECO:0000259" key="7">
    <source>
        <dbReference type="PROSITE" id="PS51469"/>
    </source>
</evidence>
<keyword evidence="6" id="KW-0732">Signal</keyword>
<dbReference type="GO" id="GO:0012505">
    <property type="term" value="C:endomembrane system"/>
    <property type="evidence" value="ECO:0007669"/>
    <property type="project" value="UniProtKB-SubCell"/>
</dbReference>
<dbReference type="InterPro" id="IPR045120">
    <property type="entry name" value="Suco/Slp1-like"/>
</dbReference>
<evidence type="ECO:0000313" key="8">
    <source>
        <dbReference type="EMBL" id="KAF2418661.1"/>
    </source>
</evidence>
<feature type="compositionally biased region" description="Low complexity" evidence="5">
    <location>
        <begin position="611"/>
        <end position="640"/>
    </location>
</feature>
<feature type="compositionally biased region" description="Polar residues" evidence="5">
    <location>
        <begin position="125"/>
        <end position="162"/>
    </location>
</feature>
<dbReference type="EMBL" id="MU007126">
    <property type="protein sequence ID" value="KAF2418661.1"/>
    <property type="molecule type" value="Genomic_DNA"/>
</dbReference>
<dbReference type="Pfam" id="PF07738">
    <property type="entry name" value="Sad1_UNC"/>
    <property type="match status" value="1"/>
</dbReference>
<name>A0A9P4TS06_9PEZI</name>
<reference evidence="8" key="1">
    <citation type="journal article" date="2020" name="Stud. Mycol.">
        <title>101 Dothideomycetes genomes: a test case for predicting lifestyles and emergence of pathogens.</title>
        <authorList>
            <person name="Haridas S."/>
            <person name="Albert R."/>
            <person name="Binder M."/>
            <person name="Bloem J."/>
            <person name="Labutti K."/>
            <person name="Salamov A."/>
            <person name="Andreopoulos B."/>
            <person name="Baker S."/>
            <person name="Barry K."/>
            <person name="Bills G."/>
            <person name="Bluhm B."/>
            <person name="Cannon C."/>
            <person name="Castanera R."/>
            <person name="Culley D."/>
            <person name="Daum C."/>
            <person name="Ezra D."/>
            <person name="Gonzalez J."/>
            <person name="Henrissat B."/>
            <person name="Kuo A."/>
            <person name="Liang C."/>
            <person name="Lipzen A."/>
            <person name="Lutzoni F."/>
            <person name="Magnuson J."/>
            <person name="Mondo S."/>
            <person name="Nolan M."/>
            <person name="Ohm R."/>
            <person name="Pangilinan J."/>
            <person name="Park H.-J."/>
            <person name="Ramirez L."/>
            <person name="Alfaro M."/>
            <person name="Sun H."/>
            <person name="Tritt A."/>
            <person name="Yoshinaga Y."/>
            <person name="Zwiers L.-H."/>
            <person name="Turgeon B."/>
            <person name="Goodwin S."/>
            <person name="Spatafora J."/>
            <person name="Crous P."/>
            <person name="Grigoriev I."/>
        </authorList>
    </citation>
    <scope>NUCLEOTIDE SEQUENCE</scope>
    <source>
        <strain evidence="8">CBS 130266</strain>
    </source>
</reference>
<keyword evidence="3" id="KW-1133">Transmembrane helix</keyword>
<evidence type="ECO:0000313" key="9">
    <source>
        <dbReference type="Proteomes" id="UP000800235"/>
    </source>
</evidence>
<dbReference type="PANTHER" id="PTHR12953">
    <property type="entry name" value="MEMBRANE PROTEIN CH1 RELATED"/>
    <property type="match status" value="1"/>
</dbReference>
<dbReference type="PANTHER" id="PTHR12953:SF0">
    <property type="entry name" value="SUN DOMAIN-CONTAINING OSSIFICATION FACTOR"/>
    <property type="match status" value="1"/>
</dbReference>
<feature type="compositionally biased region" description="Polar residues" evidence="5">
    <location>
        <begin position="255"/>
        <end position="281"/>
    </location>
</feature>
<keyword evidence="2" id="KW-0812">Transmembrane</keyword>
<dbReference type="AlphaFoldDB" id="A0A9P4TS06"/>
<sequence length="1071" mass="115447">MLKIGRFNVSTRILLLLSCLAGADANSTNATTSTIISSSAATVKPSTSIPFALIHIASVVTTSTCPARTVNYVTHILPQQCLRTSRSATRNSTTATATTISSDGVNSTTSTASTGPSTGTAALSRESSSTIVTPTESLSANKGSATELSVKLDSSASPTSATEPDPASFDPSSIASAATERETDSPLDDVKFVSFEEWKKQNLAKVGQSPENVGKGRPIVGDGQRRPAINNALDSLGDDAEIELDFSGFGAGEETPTSLSPNTRSSQTTSETPATSESLTASVARPRNKDAGKTCKERFNYASFDCAATVLKTNPQCKSSSSVLVENKDSYMLNECGAKNKFIIVEMCDDILVDTIVLANFEFFSSQFRTFRVSVSDRYPVKLDRWKDLGTFEARNSREIQAFLVQNPLIWARYLRIEFLTHYGAEFFCPLSLVRVHGTTMMEEFRHQEEAARGEDDIEDDVAGIVPEDTQVNTLQAQTPIETVPVTPEPALAEKTISPEPISTEQVKSTLQSGLLSLASNTTNTIVDTISSTNSTKSTVTTPGERSSLSGTKKSQVSAPALQATSVANNTVSSSTRSISHPALRSLSDSPQPSLQTSTQIVQGPEPSPTNLPSVSSTKSSTATTEQKLSSSSSPSFSSSVVVQPGVKLESKLAQAPSEAVKPPTSTTQQHPPTPTTQESFFKSVHKRLQMLESNSTLSLQYIEEQSRILRDAFLQVEKRQLGKTETFLNTLNDSVLTELRWFRTQYDQLWQSTVIELETHQQQYQREMLAVSSRLTIMADELVFQKRMIVMQSTLLLICLGLVIFVRSGSGYLELPLMQNVMNKSRNSMLRLSFESPSGSPSSRESSPEIRKTRRLVRHGSGTSEGSLGSPLIDQTNLNPSLQFSSPTPSEGRSERSPSPAIEVKGEGRPENPAPVRQTKSGPATPSGTRENQNPLEWVDARSDSPIETSLQNGVHFSADTNGDNYNHLGQYTPADVHRLSTVAGTSQSHPMRQSSRTSLGASPLRYSSEYDEGERNRDGMTDRAVVATSGKRDVPLNGYSGVRGGASGGSSDDGDTAAEMFIADGLDSD</sequence>
<dbReference type="PROSITE" id="PS51469">
    <property type="entry name" value="SUN"/>
    <property type="match status" value="1"/>
</dbReference>
<feature type="compositionally biased region" description="Polar residues" evidence="5">
    <location>
        <begin position="919"/>
        <end position="936"/>
    </location>
</feature>
<dbReference type="GO" id="GO:0034975">
    <property type="term" value="P:protein folding in endoplasmic reticulum"/>
    <property type="evidence" value="ECO:0007669"/>
    <property type="project" value="TreeGrafter"/>
</dbReference>
<dbReference type="Proteomes" id="UP000800235">
    <property type="component" value="Unassembled WGS sequence"/>
</dbReference>
<feature type="signal peptide" evidence="6">
    <location>
        <begin position="1"/>
        <end position="25"/>
    </location>
</feature>
<feature type="chain" id="PRO_5040312005" description="SUN domain-containing protein" evidence="6">
    <location>
        <begin position="26"/>
        <end position="1071"/>
    </location>
</feature>
<organism evidence="8 9">
    <name type="scientific">Tothia fuscella</name>
    <dbReference type="NCBI Taxonomy" id="1048955"/>
    <lineage>
        <taxon>Eukaryota</taxon>
        <taxon>Fungi</taxon>
        <taxon>Dikarya</taxon>
        <taxon>Ascomycota</taxon>
        <taxon>Pezizomycotina</taxon>
        <taxon>Dothideomycetes</taxon>
        <taxon>Pleosporomycetidae</taxon>
        <taxon>Venturiales</taxon>
        <taxon>Cylindrosympodiaceae</taxon>
        <taxon>Tothia</taxon>
    </lineage>
</organism>
<feature type="compositionally biased region" description="Low complexity" evidence="5">
    <location>
        <begin position="564"/>
        <end position="576"/>
    </location>
</feature>
<feature type="domain" description="SUN" evidence="7">
    <location>
        <begin position="264"/>
        <end position="441"/>
    </location>
</feature>